<evidence type="ECO:0000256" key="10">
    <source>
        <dbReference type="SAM" id="MobiDB-lite"/>
    </source>
</evidence>
<dbReference type="SUPFAM" id="SSF56849">
    <property type="entry name" value="delta-Endotoxin (insectocide), N-terminal domain"/>
    <property type="match status" value="1"/>
</dbReference>
<name>F4QBP1_CACFS</name>
<evidence type="ECO:0000313" key="13">
    <source>
        <dbReference type="Proteomes" id="UP000007797"/>
    </source>
</evidence>
<feature type="transmembrane region" description="Helical" evidence="11">
    <location>
        <begin position="881"/>
        <end position="901"/>
    </location>
</feature>
<feature type="transmembrane region" description="Helical" evidence="11">
    <location>
        <begin position="948"/>
        <end position="971"/>
    </location>
</feature>
<dbReference type="InterPro" id="IPR044878">
    <property type="entry name" value="UbiA_sf"/>
</dbReference>
<sequence>MVLQATQKSTAATGTIEEIKRYHDCSRLILSFSLTRAVLSCFEITWEGRQIQIKKQRNVITNSYGSTRLKELAPGAWDRISERLKNDPMTLLPINLYAAILDIKDPLTVIKEFEPDKEDVGIMVNSVIGVIPLAGPILQGFFSLFWKRASPSDNISKEELQKELEKLRKEMLKAVDGKIQASEVKQWNQMCQSFLSGLAKSCSTLTIHINALKHQFHRMQGADEQVQEAVRIDLELIRDKALTLHEFCSQEEYLEHTIPYYIAALNIYIVAMTIMDSFWYQIGISPIFVSGQTTTELVNAVPSFRERMHNNIIPALKNIAKGIKKAGANPPIGLDLSSLPSVLKNDKYWYPIPLIDNPKIYPAANPTFNLEDGHELQEGIVSIRGGGTIPDKSGAYIVRIGGANFISGGSNGPTRPQVLKPEPITGCRGKIPGTVGAVLHIKLASERKVQLRMAVEIVDKQFLSVHFLAGTNVVDDIPNYIKKISAEDQNLPIDDPLSLVKHKWIANDSTKSKTGLVWSPIYENTKNFAIVARPSPIIEFSVYDYILLYRSINLITQSSLKLLIIQSNAIHMSRFSGALLTKSSTRSILSTISNGYKADIKNGRSSISFSSTIQSSLTPKNQISSDSQQQQQLLYSNNNVFNKSTTITTESSKFLYQNNNSKLFMNQDTSFLRNNRFSTSNNTTNTTTTVQQQQEEPISTNNTTNTTNTTSSNELKPKKKSPFAFMRQGYFNLVKFPISIYVTFTTVAGYVMTAPIVDPMTLGLVSLGTFLASASASAYNQEMEVSFDAKMPRTKSRPLVTGEIKRDTGFLLACGASVLGCFILVPVNPVCGALAMSNILLYILYTQMKRTTPWNTWVGAFVGAIPPLIGTVAGAGGFEPIGALLATVLYIWQIPHFLALAEKLKSQYAMAGYKMLPVTHPHLNYPVSFWHAIAGVVAPFAFQYFCNLNMTTTTVAFFSLSSALLAVEAVLENKYKQQTLDALAKDYHMNIIMLIQKMMKRKRNKNKRN</sequence>
<dbReference type="PROSITE" id="PS00943">
    <property type="entry name" value="UBIA"/>
    <property type="match status" value="1"/>
</dbReference>
<dbReference type="GO" id="GO:0005739">
    <property type="term" value="C:mitochondrion"/>
    <property type="evidence" value="ECO:0007669"/>
    <property type="project" value="TreeGrafter"/>
</dbReference>
<dbReference type="RefSeq" id="XP_004351137.1">
    <property type="nucleotide sequence ID" value="XM_004351085.1"/>
</dbReference>
<feature type="compositionally biased region" description="Low complexity" evidence="10">
    <location>
        <begin position="674"/>
        <end position="689"/>
    </location>
</feature>
<feature type="region of interest" description="Disordered" evidence="10">
    <location>
        <begin position="674"/>
        <end position="717"/>
    </location>
</feature>
<dbReference type="GO" id="GO:0008495">
    <property type="term" value="F:protoheme IX farnesyltransferase activity"/>
    <property type="evidence" value="ECO:0007669"/>
    <property type="project" value="InterPro"/>
</dbReference>
<keyword evidence="6 11" id="KW-1133">Transmembrane helix</keyword>
<dbReference type="InterPro" id="IPR000537">
    <property type="entry name" value="UbiA_prenyltransferase"/>
</dbReference>
<dbReference type="InterPro" id="IPR030470">
    <property type="entry name" value="UbiA_prenylTrfase_CS"/>
</dbReference>
<evidence type="ECO:0000313" key="12">
    <source>
        <dbReference type="EMBL" id="EGG14629.1"/>
    </source>
</evidence>
<evidence type="ECO:0000256" key="3">
    <source>
        <dbReference type="ARBA" id="ARBA00016335"/>
    </source>
</evidence>
<evidence type="ECO:0000256" key="6">
    <source>
        <dbReference type="ARBA" id="ARBA00022989"/>
    </source>
</evidence>
<feature type="transmembrane region" description="Helical" evidence="11">
    <location>
        <begin position="854"/>
        <end position="875"/>
    </location>
</feature>
<dbReference type="CDD" id="cd13957">
    <property type="entry name" value="PT_UbiA_Cox10"/>
    <property type="match status" value="1"/>
</dbReference>
<dbReference type="KEGG" id="dfa:DFA_10887"/>
<keyword evidence="4" id="KW-0808">Transferase</keyword>
<evidence type="ECO:0000256" key="4">
    <source>
        <dbReference type="ARBA" id="ARBA00022679"/>
    </source>
</evidence>
<dbReference type="PANTHER" id="PTHR43448:SF2">
    <property type="entry name" value="PROTOHEME IX FARNESYLTRANSFERASE, MITOCHONDRIAL"/>
    <property type="match status" value="1"/>
</dbReference>
<dbReference type="Gene3D" id="1.20.190.10">
    <property type="entry name" value="Pesticidal crystal protein, N-terminal domain"/>
    <property type="match status" value="1"/>
</dbReference>
<dbReference type="InterPro" id="IPR006369">
    <property type="entry name" value="Protohaem_IX_farnesylTrfase"/>
</dbReference>
<organism evidence="12 13">
    <name type="scientific">Cavenderia fasciculata</name>
    <name type="common">Slime mold</name>
    <name type="synonym">Dictyostelium fasciculatum</name>
    <dbReference type="NCBI Taxonomy" id="261658"/>
    <lineage>
        <taxon>Eukaryota</taxon>
        <taxon>Amoebozoa</taxon>
        <taxon>Evosea</taxon>
        <taxon>Eumycetozoa</taxon>
        <taxon>Dictyostelia</taxon>
        <taxon>Acytosteliales</taxon>
        <taxon>Cavenderiaceae</taxon>
        <taxon>Cavenderia</taxon>
    </lineage>
</organism>
<dbReference type="OrthoDB" id="5211at2759"/>
<feature type="compositionally biased region" description="Low complexity" evidence="10">
    <location>
        <begin position="699"/>
        <end position="713"/>
    </location>
</feature>
<dbReference type="GO" id="GO:0090729">
    <property type="term" value="F:toxin activity"/>
    <property type="evidence" value="ECO:0007669"/>
    <property type="project" value="InterPro"/>
</dbReference>
<dbReference type="PANTHER" id="PTHR43448">
    <property type="entry name" value="PROTOHEME IX FARNESYLTRANSFERASE, MITOCHONDRIAL"/>
    <property type="match status" value="1"/>
</dbReference>
<comment type="subcellular location">
    <subcellularLocation>
        <location evidence="1">Membrane</location>
        <topology evidence="1">Multi-pass membrane protein</topology>
    </subcellularLocation>
</comment>
<evidence type="ECO:0000256" key="9">
    <source>
        <dbReference type="ARBA" id="ARBA00030253"/>
    </source>
</evidence>
<evidence type="ECO:0000256" key="7">
    <source>
        <dbReference type="ARBA" id="ARBA00023133"/>
    </source>
</evidence>
<keyword evidence="7" id="KW-0350">Heme biosynthesis</keyword>
<gene>
    <name evidence="12" type="primary">cox10</name>
    <name evidence="12" type="ORF">DFA_10887</name>
</gene>
<dbReference type="Pfam" id="PF01040">
    <property type="entry name" value="UbiA"/>
    <property type="match status" value="1"/>
</dbReference>
<keyword evidence="5 11" id="KW-0812">Transmembrane</keyword>
<proteinExistence type="inferred from homology"/>
<evidence type="ECO:0000256" key="11">
    <source>
        <dbReference type="SAM" id="Phobius"/>
    </source>
</evidence>
<evidence type="ECO:0000256" key="1">
    <source>
        <dbReference type="ARBA" id="ARBA00004141"/>
    </source>
</evidence>
<comment type="similarity">
    <text evidence="2">Belongs to the UbiA prenyltransferase family.</text>
</comment>
<reference evidence="13" key="1">
    <citation type="journal article" date="2011" name="Genome Res.">
        <title>Phylogeny-wide analysis of social amoeba genomes highlights ancient origins for complex intercellular communication.</title>
        <authorList>
            <person name="Heidel A.J."/>
            <person name="Lawal H.M."/>
            <person name="Felder M."/>
            <person name="Schilde C."/>
            <person name="Helps N.R."/>
            <person name="Tunggal B."/>
            <person name="Rivero F."/>
            <person name="John U."/>
            <person name="Schleicher M."/>
            <person name="Eichinger L."/>
            <person name="Platzer M."/>
            <person name="Noegel A.A."/>
            <person name="Schaap P."/>
            <person name="Gloeckner G."/>
        </authorList>
    </citation>
    <scope>NUCLEOTIDE SEQUENCE [LARGE SCALE GENOMIC DNA]</scope>
    <source>
        <strain evidence="13">SH3</strain>
    </source>
</reference>
<dbReference type="InterPro" id="IPR036716">
    <property type="entry name" value="Pest_crys_N_sf"/>
</dbReference>
<protein>
    <recommendedName>
        <fullName evidence="3">Protoheme IX farnesyltransferase, mitochondrial</fullName>
    </recommendedName>
    <alternativeName>
        <fullName evidence="9">Heme O synthase</fullName>
    </alternativeName>
</protein>
<evidence type="ECO:0000256" key="5">
    <source>
        <dbReference type="ARBA" id="ARBA00022692"/>
    </source>
</evidence>
<dbReference type="GeneID" id="14866599"/>
<dbReference type="AlphaFoldDB" id="F4QBP1"/>
<dbReference type="STRING" id="1054147.F4QBP1"/>
<keyword evidence="8 11" id="KW-0472">Membrane</keyword>
<dbReference type="Gene3D" id="1.10.357.140">
    <property type="entry name" value="UbiA prenyltransferase"/>
    <property type="match status" value="1"/>
</dbReference>
<dbReference type="EMBL" id="GL883028">
    <property type="protein sequence ID" value="EGG14629.1"/>
    <property type="molecule type" value="Genomic_DNA"/>
</dbReference>
<dbReference type="Proteomes" id="UP000007797">
    <property type="component" value="Unassembled WGS sequence"/>
</dbReference>
<dbReference type="GO" id="GO:0006784">
    <property type="term" value="P:heme A biosynthetic process"/>
    <property type="evidence" value="ECO:0007669"/>
    <property type="project" value="TreeGrafter"/>
</dbReference>
<feature type="transmembrane region" description="Helical" evidence="11">
    <location>
        <begin position="809"/>
        <end position="842"/>
    </location>
</feature>
<dbReference type="GO" id="GO:0016020">
    <property type="term" value="C:membrane"/>
    <property type="evidence" value="ECO:0007669"/>
    <property type="project" value="UniProtKB-SubCell"/>
</dbReference>
<accession>F4QBP1</accession>
<evidence type="ECO:0000256" key="8">
    <source>
        <dbReference type="ARBA" id="ARBA00023136"/>
    </source>
</evidence>
<evidence type="ECO:0000256" key="2">
    <source>
        <dbReference type="ARBA" id="ARBA00005985"/>
    </source>
</evidence>
<keyword evidence="13" id="KW-1185">Reference proteome</keyword>
<feature type="transmembrane region" description="Helical" evidence="11">
    <location>
        <begin position="922"/>
        <end position="942"/>
    </location>
</feature>